<feature type="region of interest" description="Disordered" evidence="1">
    <location>
        <begin position="660"/>
        <end position="717"/>
    </location>
</feature>
<feature type="compositionally biased region" description="Basic and acidic residues" evidence="1">
    <location>
        <begin position="217"/>
        <end position="240"/>
    </location>
</feature>
<feature type="compositionally biased region" description="Basic and acidic residues" evidence="1">
    <location>
        <begin position="168"/>
        <end position="183"/>
    </location>
</feature>
<accession>A0A0S4J171</accession>
<evidence type="ECO:0000313" key="2">
    <source>
        <dbReference type="EMBL" id="CUG80790.1"/>
    </source>
</evidence>
<sequence length="749" mass="85308">MNRNITIDAQHESATDAVLLKGRTKLESTQDGIAADYVSRSQEKVVVHEVQSHADMVSSNMDIDFLLAHGHDDAQLERCSAPNRRKGVKQNAEVLGLMRAELERTEQEHAELERAVRAAWMCVERARIDLERSERTHAGVYRAMEVAWARVKFSREELAANTAPPSSDNERQRHETFNKRVSERQLAAQELTEPHELTTTMEVGESSAQERAANDLAAEKRAAEERETHEHADRNRKEQAMRNGDVRLAILTDILRRTRVSDQTRIFMTQILYDDRVTTALPQLRSPIVSSMFQEIIAECVSRRRHLHCEVIRNLIRDRCFCEHRDLEALKDVKIFTVEEFADRALNEQLDLLAYLKDARDGVTCSSFDRPAAGMVYDHVKWQLDVIAPPSALPHNQASARHLLAEVAQERVYHGHETAAVMRNATNVARKAHREHNSSEKCATRSADNSPPGESDVRVAILAAVHRESRGEISQTMNHSMAEILYDERVSEALPQLRSSQLSMMFQEVIAECISHQRPLYSEATFDLIRHRYFLNARHLQVLDGLRIATVEEFADQMWEGQRNLLAFLKSAHDGVIGRSAQTSESVPQRPYDHNAAKMLYESVKRQVDVLFLSSLSKRPSRGATSSHKLDYGQQVQLQREQQRWEQRLEQQRQEQQRQEQQRQEQQRQEQQRLEQQRSQQGTLSKGGQFTPGGGRAPAGGVCRNNNHHVEDDDEDDLGTAYVSVTPKFYKGGQFLPGGGRAPADGVWM</sequence>
<dbReference type="VEuPathDB" id="TriTrypDB:BSAL_86450"/>
<protein>
    <submittedName>
        <fullName evidence="2">Uncharacterized protein</fullName>
    </submittedName>
</protein>
<feature type="region of interest" description="Disordered" evidence="1">
    <location>
        <begin position="159"/>
        <end position="240"/>
    </location>
</feature>
<feature type="compositionally biased region" description="Polar residues" evidence="1">
    <location>
        <begin position="197"/>
        <end position="209"/>
    </location>
</feature>
<feature type="region of interest" description="Disordered" evidence="1">
    <location>
        <begin position="729"/>
        <end position="749"/>
    </location>
</feature>
<evidence type="ECO:0000256" key="1">
    <source>
        <dbReference type="SAM" id="MobiDB-lite"/>
    </source>
</evidence>
<gene>
    <name evidence="2" type="ORF">BSAL_86450</name>
</gene>
<name>A0A0S4J171_BODSA</name>
<dbReference type="Proteomes" id="UP000051952">
    <property type="component" value="Unassembled WGS sequence"/>
</dbReference>
<keyword evidence="3" id="KW-1185">Reference proteome</keyword>
<evidence type="ECO:0000313" key="3">
    <source>
        <dbReference type="Proteomes" id="UP000051952"/>
    </source>
</evidence>
<feature type="region of interest" description="Disordered" evidence="1">
    <location>
        <begin position="433"/>
        <end position="454"/>
    </location>
</feature>
<dbReference type="OrthoDB" id="2135133at2759"/>
<dbReference type="AlphaFoldDB" id="A0A0S4J171"/>
<reference evidence="3" key="1">
    <citation type="submission" date="2015-09" db="EMBL/GenBank/DDBJ databases">
        <authorList>
            <consortium name="Pathogen Informatics"/>
        </authorList>
    </citation>
    <scope>NUCLEOTIDE SEQUENCE [LARGE SCALE GENOMIC DNA]</scope>
    <source>
        <strain evidence="3">Lake Konstanz</strain>
    </source>
</reference>
<proteinExistence type="predicted"/>
<dbReference type="EMBL" id="CYKH01001055">
    <property type="protein sequence ID" value="CUG80790.1"/>
    <property type="molecule type" value="Genomic_DNA"/>
</dbReference>
<organism evidence="2 3">
    <name type="scientific">Bodo saltans</name>
    <name type="common">Flagellated protozoan</name>
    <dbReference type="NCBI Taxonomy" id="75058"/>
    <lineage>
        <taxon>Eukaryota</taxon>
        <taxon>Discoba</taxon>
        <taxon>Euglenozoa</taxon>
        <taxon>Kinetoplastea</taxon>
        <taxon>Metakinetoplastina</taxon>
        <taxon>Eubodonida</taxon>
        <taxon>Bodonidae</taxon>
        <taxon>Bodo</taxon>
    </lineage>
</organism>
<feature type="compositionally biased region" description="Basic and acidic residues" evidence="1">
    <location>
        <begin position="660"/>
        <end position="676"/>
    </location>
</feature>